<evidence type="ECO:0000313" key="2">
    <source>
        <dbReference type="EMBL" id="HHR96275.1"/>
    </source>
</evidence>
<dbReference type="InterPro" id="IPR036390">
    <property type="entry name" value="WH_DNA-bd_sf"/>
</dbReference>
<organism evidence="2">
    <name type="scientific">Ignisphaera aggregans</name>
    <dbReference type="NCBI Taxonomy" id="334771"/>
    <lineage>
        <taxon>Archaea</taxon>
        <taxon>Thermoproteota</taxon>
        <taxon>Thermoprotei</taxon>
        <taxon>Desulfurococcales</taxon>
        <taxon>Desulfurococcaceae</taxon>
        <taxon>Ignisphaera</taxon>
    </lineage>
</organism>
<dbReference type="SUPFAM" id="SSF46785">
    <property type="entry name" value="Winged helix' DNA-binding domain"/>
    <property type="match status" value="1"/>
</dbReference>
<sequence length="102" mass="12233">MVCMVIDEKFLKMTKSLISMLNDDIRIKILIELSENGPLSTRALARRFKVNYRKISYVLKQLKEYGFVEETVVAVSEWKKYRFYTVNRDLYDFLLKEVLNIR</sequence>
<gene>
    <name evidence="2" type="ORF">ENL47_05575</name>
</gene>
<dbReference type="AlphaFoldDB" id="A0A7C5YWN5"/>
<dbReference type="InterPro" id="IPR001845">
    <property type="entry name" value="HTH_ArsR_DNA-bd_dom"/>
</dbReference>
<feature type="domain" description="HTH arsR-type" evidence="1">
    <location>
        <begin position="16"/>
        <end position="96"/>
    </location>
</feature>
<reference evidence="2" key="1">
    <citation type="journal article" date="2020" name="mSystems">
        <title>Genome- and Community-Level Interaction Insights into Carbon Utilization and Element Cycling Functions of Hydrothermarchaeota in Hydrothermal Sediment.</title>
        <authorList>
            <person name="Zhou Z."/>
            <person name="Liu Y."/>
            <person name="Xu W."/>
            <person name="Pan J."/>
            <person name="Luo Z.H."/>
            <person name="Li M."/>
        </authorList>
    </citation>
    <scope>NUCLEOTIDE SEQUENCE [LARGE SCALE GENOMIC DNA]</scope>
    <source>
        <strain evidence="2">SpSt-1</strain>
    </source>
</reference>
<dbReference type="GO" id="GO:0003700">
    <property type="term" value="F:DNA-binding transcription factor activity"/>
    <property type="evidence" value="ECO:0007669"/>
    <property type="project" value="InterPro"/>
</dbReference>
<protein>
    <submittedName>
        <fullName evidence="2">ArsR family transcriptional regulator</fullName>
    </submittedName>
</protein>
<dbReference type="EMBL" id="DRUB01000104">
    <property type="protein sequence ID" value="HHR96275.1"/>
    <property type="molecule type" value="Genomic_DNA"/>
</dbReference>
<dbReference type="CDD" id="cd00090">
    <property type="entry name" value="HTH_ARSR"/>
    <property type="match status" value="1"/>
</dbReference>
<comment type="caution">
    <text evidence="2">The sequence shown here is derived from an EMBL/GenBank/DDBJ whole genome shotgun (WGS) entry which is preliminary data.</text>
</comment>
<proteinExistence type="predicted"/>
<dbReference type="SMART" id="SM00418">
    <property type="entry name" value="HTH_ARSR"/>
    <property type="match status" value="1"/>
</dbReference>
<name>A0A7C5YWN5_9CREN</name>
<dbReference type="Pfam" id="PF13412">
    <property type="entry name" value="HTH_24"/>
    <property type="match status" value="1"/>
</dbReference>
<dbReference type="InterPro" id="IPR036388">
    <property type="entry name" value="WH-like_DNA-bd_sf"/>
</dbReference>
<dbReference type="Gene3D" id="1.10.10.10">
    <property type="entry name" value="Winged helix-like DNA-binding domain superfamily/Winged helix DNA-binding domain"/>
    <property type="match status" value="1"/>
</dbReference>
<accession>A0A7C5YWN5</accession>
<dbReference type="InterPro" id="IPR011991">
    <property type="entry name" value="ArsR-like_HTH"/>
</dbReference>
<evidence type="ECO:0000259" key="1">
    <source>
        <dbReference type="SMART" id="SM00418"/>
    </source>
</evidence>